<dbReference type="InterPro" id="IPR009489">
    <property type="entry name" value="PAR1"/>
</dbReference>
<dbReference type="PANTHER" id="PTHR33649:SF2">
    <property type="entry name" value="PAR1 PROTEIN"/>
    <property type="match status" value="1"/>
</dbReference>
<evidence type="ECO:0000256" key="1">
    <source>
        <dbReference type="SAM" id="MobiDB-lite"/>
    </source>
</evidence>
<organism evidence="3 4">
    <name type="scientific">Striga asiatica</name>
    <name type="common">Asiatic witchweed</name>
    <name type="synonym">Buchnera asiatica</name>
    <dbReference type="NCBI Taxonomy" id="4170"/>
    <lineage>
        <taxon>Eukaryota</taxon>
        <taxon>Viridiplantae</taxon>
        <taxon>Streptophyta</taxon>
        <taxon>Embryophyta</taxon>
        <taxon>Tracheophyta</taxon>
        <taxon>Spermatophyta</taxon>
        <taxon>Magnoliopsida</taxon>
        <taxon>eudicotyledons</taxon>
        <taxon>Gunneridae</taxon>
        <taxon>Pentapetalae</taxon>
        <taxon>asterids</taxon>
        <taxon>lamiids</taxon>
        <taxon>Lamiales</taxon>
        <taxon>Orobanchaceae</taxon>
        <taxon>Buchnereae</taxon>
        <taxon>Striga</taxon>
    </lineage>
</organism>
<keyword evidence="4" id="KW-1185">Reference proteome</keyword>
<gene>
    <name evidence="3" type="ORF">STAS_28338</name>
</gene>
<dbReference type="Pfam" id="PF06521">
    <property type="entry name" value="PAR1"/>
    <property type="match status" value="2"/>
</dbReference>
<evidence type="ECO:0000313" key="4">
    <source>
        <dbReference type="Proteomes" id="UP000325081"/>
    </source>
</evidence>
<keyword evidence="2" id="KW-0732">Signal</keyword>
<feature type="signal peptide" evidence="2">
    <location>
        <begin position="1"/>
        <end position="22"/>
    </location>
</feature>
<dbReference type="Proteomes" id="UP000325081">
    <property type="component" value="Unassembled WGS sequence"/>
</dbReference>
<feature type="chain" id="PRO_5022924646" evidence="2">
    <location>
        <begin position="23"/>
        <end position="466"/>
    </location>
</feature>
<evidence type="ECO:0000313" key="3">
    <source>
        <dbReference type="EMBL" id="GER51005.1"/>
    </source>
</evidence>
<name>A0A5A7R020_STRAF</name>
<dbReference type="PANTHER" id="PTHR33649">
    <property type="entry name" value="PAR1 PROTEIN"/>
    <property type="match status" value="1"/>
</dbReference>
<comment type="caution">
    <text evidence="3">The sequence shown here is derived from an EMBL/GenBank/DDBJ whole genome shotgun (WGS) entry which is preliminary data.</text>
</comment>
<feature type="compositionally biased region" description="Polar residues" evidence="1">
    <location>
        <begin position="435"/>
        <end position="444"/>
    </location>
</feature>
<dbReference type="OrthoDB" id="772928at2759"/>
<dbReference type="AlphaFoldDB" id="A0A5A7R020"/>
<evidence type="ECO:0000256" key="2">
    <source>
        <dbReference type="SAM" id="SignalP"/>
    </source>
</evidence>
<feature type="region of interest" description="Disordered" evidence="1">
    <location>
        <begin position="415"/>
        <end position="447"/>
    </location>
</feature>
<protein>
    <submittedName>
        <fullName evidence="3">PAR1 protein</fullName>
    </submittedName>
</protein>
<reference evidence="4" key="1">
    <citation type="journal article" date="2019" name="Curr. Biol.">
        <title>Genome Sequence of Striga asiatica Provides Insight into the Evolution of Plant Parasitism.</title>
        <authorList>
            <person name="Yoshida S."/>
            <person name="Kim S."/>
            <person name="Wafula E.K."/>
            <person name="Tanskanen J."/>
            <person name="Kim Y.M."/>
            <person name="Honaas L."/>
            <person name="Yang Z."/>
            <person name="Spallek T."/>
            <person name="Conn C.E."/>
            <person name="Ichihashi Y."/>
            <person name="Cheong K."/>
            <person name="Cui S."/>
            <person name="Der J.P."/>
            <person name="Gundlach H."/>
            <person name="Jiao Y."/>
            <person name="Hori C."/>
            <person name="Ishida J.K."/>
            <person name="Kasahara H."/>
            <person name="Kiba T."/>
            <person name="Kim M.S."/>
            <person name="Koo N."/>
            <person name="Laohavisit A."/>
            <person name="Lee Y.H."/>
            <person name="Lumba S."/>
            <person name="McCourt P."/>
            <person name="Mortimer J.C."/>
            <person name="Mutuku J.M."/>
            <person name="Nomura T."/>
            <person name="Sasaki-Sekimoto Y."/>
            <person name="Seto Y."/>
            <person name="Wang Y."/>
            <person name="Wakatake T."/>
            <person name="Sakakibara H."/>
            <person name="Demura T."/>
            <person name="Yamaguchi S."/>
            <person name="Yoneyama K."/>
            <person name="Manabe R.I."/>
            <person name="Nelson D.C."/>
            <person name="Schulman A.H."/>
            <person name="Timko M.P."/>
            <person name="dePamphilis C.W."/>
            <person name="Choi D."/>
            <person name="Shirasu K."/>
        </authorList>
    </citation>
    <scope>NUCLEOTIDE SEQUENCE [LARGE SCALE GENOMIC DNA]</scope>
    <source>
        <strain evidence="4">cv. UVA1</strain>
    </source>
</reference>
<accession>A0A5A7R020</accession>
<dbReference type="EMBL" id="BKCP01009404">
    <property type="protein sequence ID" value="GER51005.1"/>
    <property type="molecule type" value="Genomic_DNA"/>
</dbReference>
<sequence>MAPTSLLAIALALAISIQGTLGEIRCEDLNENSCAFAVSSTGNRCVLESRSFLRMLGTPDGYTCRTSGIMASDRLTNYIESEECIAACGVDKRALGISSDSLLDHNFINKLCSVSCYNNCHNIVDLYFNLAAGEGVYIPKVCERHRSSARRGMREEKFNSAIYQKLKISLPTHLVPKPQLRKPIETTQGTNSFNTPKVKQIPRPICISIAMAPTSLFAIALALAISIQGTLGEIRCEDLNENSCAFAVSSTGKRCVLESRSFLRTLGTPNRYTCRTSDITASDRLVNYIESEECITACGVDKRALGISSDSLLNHNFINKLCSASCYDKCHNIVDVYFNVAAGEGVYIPKVCERHRSGARRRMKEKKFNSESGLAYAPTSLSQAKDHITNTHAPTTNDMSEAKVLVANAPEAVACSPETNELSEPKDIPADTPEAATSTPTINDPSKAKVLLADAPGPEAAAPNAY</sequence>
<proteinExistence type="predicted"/>